<gene>
    <name evidence="1" type="ORF">S03H2_19828</name>
</gene>
<sequence length="42" mass="4753">MRAAAAATISPNPECAEQATINVYMEMLDPERWWTESICQHS</sequence>
<evidence type="ECO:0000313" key="1">
    <source>
        <dbReference type="EMBL" id="GAH32615.1"/>
    </source>
</evidence>
<reference evidence="1" key="1">
    <citation type="journal article" date="2014" name="Front. Microbiol.">
        <title>High frequency of phylogenetically diverse reductive dehalogenase-homologous genes in deep subseafloor sedimentary metagenomes.</title>
        <authorList>
            <person name="Kawai M."/>
            <person name="Futagami T."/>
            <person name="Toyoda A."/>
            <person name="Takaki Y."/>
            <person name="Nishi S."/>
            <person name="Hori S."/>
            <person name="Arai W."/>
            <person name="Tsubouchi T."/>
            <person name="Morono Y."/>
            <person name="Uchiyama I."/>
            <person name="Ito T."/>
            <person name="Fujiyama A."/>
            <person name="Inagaki F."/>
            <person name="Takami H."/>
        </authorList>
    </citation>
    <scope>NUCLEOTIDE SEQUENCE</scope>
    <source>
        <strain evidence="1">Expedition CK06-06</strain>
    </source>
</reference>
<protein>
    <submittedName>
        <fullName evidence="1">Uncharacterized protein</fullName>
    </submittedName>
</protein>
<comment type="caution">
    <text evidence="1">The sequence shown here is derived from an EMBL/GenBank/DDBJ whole genome shotgun (WGS) entry which is preliminary data.</text>
</comment>
<accession>X1FJB7</accession>
<organism evidence="1">
    <name type="scientific">marine sediment metagenome</name>
    <dbReference type="NCBI Taxonomy" id="412755"/>
    <lineage>
        <taxon>unclassified sequences</taxon>
        <taxon>metagenomes</taxon>
        <taxon>ecological metagenomes</taxon>
    </lineage>
</organism>
<dbReference type="AlphaFoldDB" id="X1FJB7"/>
<name>X1FJB7_9ZZZZ</name>
<dbReference type="EMBL" id="BARU01010392">
    <property type="protein sequence ID" value="GAH32615.1"/>
    <property type="molecule type" value="Genomic_DNA"/>
</dbReference>
<proteinExistence type="predicted"/>